<dbReference type="EMBL" id="JAIWYP010000006">
    <property type="protein sequence ID" value="KAH3809297.1"/>
    <property type="molecule type" value="Genomic_DNA"/>
</dbReference>
<evidence type="ECO:0000256" key="1">
    <source>
        <dbReference type="ARBA" id="ARBA00004141"/>
    </source>
</evidence>
<feature type="transmembrane region" description="Helical" evidence="5">
    <location>
        <begin position="61"/>
        <end position="81"/>
    </location>
</feature>
<sequence>MIEDDQTVTMETRYWNRTEKKQWMIGLFWGCATLYSCRTVMPLVAVPMSKELGWDKTESGSVLSAFFWGYTMTQFLGGYLSDRIGGDVVIPIAACCWSLVTFWTPQLVYLFEDKILTLRLVILSRVLLGVFQGVFMPCITSFIGQFVSTQQRSSSVAFVVAGTYGG</sequence>
<dbReference type="PANTHER" id="PTHR11662">
    <property type="entry name" value="SOLUTE CARRIER FAMILY 17"/>
    <property type="match status" value="1"/>
</dbReference>
<dbReference type="PROSITE" id="PS50850">
    <property type="entry name" value="MFS"/>
    <property type="match status" value="1"/>
</dbReference>
<keyword evidence="4 5" id="KW-0472">Membrane</keyword>
<feature type="transmembrane region" description="Helical" evidence="5">
    <location>
        <begin position="88"/>
        <end position="110"/>
    </location>
</feature>
<proteinExistence type="predicted"/>
<keyword evidence="3 5" id="KW-1133">Transmembrane helix</keyword>
<accession>A0A9D4G8A2</accession>
<evidence type="ECO:0000256" key="3">
    <source>
        <dbReference type="ARBA" id="ARBA00022989"/>
    </source>
</evidence>
<dbReference type="InterPro" id="IPR011701">
    <property type="entry name" value="MFS"/>
</dbReference>
<evidence type="ECO:0000256" key="2">
    <source>
        <dbReference type="ARBA" id="ARBA00022692"/>
    </source>
</evidence>
<evidence type="ECO:0000256" key="4">
    <source>
        <dbReference type="ARBA" id="ARBA00023136"/>
    </source>
</evidence>
<dbReference type="PROSITE" id="PS00217">
    <property type="entry name" value="SUGAR_TRANSPORT_2"/>
    <property type="match status" value="1"/>
</dbReference>
<comment type="subcellular location">
    <subcellularLocation>
        <location evidence="1">Membrane</location>
        <topology evidence="1">Multi-pass membrane protein</topology>
    </subcellularLocation>
</comment>
<keyword evidence="8" id="KW-1185">Reference proteome</keyword>
<protein>
    <recommendedName>
        <fullName evidence="6">Major facilitator superfamily (MFS) profile domain-containing protein</fullName>
    </recommendedName>
</protein>
<dbReference type="Pfam" id="PF07690">
    <property type="entry name" value="MFS_1"/>
    <property type="match status" value="1"/>
</dbReference>
<dbReference type="AlphaFoldDB" id="A0A9D4G8A2"/>
<dbReference type="Proteomes" id="UP000828390">
    <property type="component" value="Unassembled WGS sequence"/>
</dbReference>
<evidence type="ECO:0000313" key="7">
    <source>
        <dbReference type="EMBL" id="KAH3809297.1"/>
    </source>
</evidence>
<comment type="caution">
    <text evidence="7">The sequence shown here is derived from an EMBL/GenBank/DDBJ whole genome shotgun (WGS) entry which is preliminary data.</text>
</comment>
<dbReference type="InterPro" id="IPR050382">
    <property type="entry name" value="MFS_Na/Anion_cotransporter"/>
</dbReference>
<feature type="domain" description="Major facilitator superfamily (MFS) profile" evidence="6">
    <location>
        <begin position="1"/>
        <end position="166"/>
    </location>
</feature>
<name>A0A9D4G8A2_DREPO</name>
<dbReference type="InterPro" id="IPR005829">
    <property type="entry name" value="Sugar_transporter_CS"/>
</dbReference>
<dbReference type="GO" id="GO:0016020">
    <property type="term" value="C:membrane"/>
    <property type="evidence" value="ECO:0007669"/>
    <property type="project" value="UniProtKB-SubCell"/>
</dbReference>
<dbReference type="SUPFAM" id="SSF103473">
    <property type="entry name" value="MFS general substrate transporter"/>
    <property type="match status" value="1"/>
</dbReference>
<dbReference type="InterPro" id="IPR036259">
    <property type="entry name" value="MFS_trans_sf"/>
</dbReference>
<gene>
    <name evidence="7" type="ORF">DPMN_137659</name>
</gene>
<evidence type="ECO:0000256" key="5">
    <source>
        <dbReference type="SAM" id="Phobius"/>
    </source>
</evidence>
<reference evidence="7" key="1">
    <citation type="journal article" date="2019" name="bioRxiv">
        <title>The Genome of the Zebra Mussel, Dreissena polymorpha: A Resource for Invasive Species Research.</title>
        <authorList>
            <person name="McCartney M.A."/>
            <person name="Auch B."/>
            <person name="Kono T."/>
            <person name="Mallez S."/>
            <person name="Zhang Y."/>
            <person name="Obille A."/>
            <person name="Becker A."/>
            <person name="Abrahante J.E."/>
            <person name="Garbe J."/>
            <person name="Badalamenti J.P."/>
            <person name="Herman A."/>
            <person name="Mangelson H."/>
            <person name="Liachko I."/>
            <person name="Sullivan S."/>
            <person name="Sone E.D."/>
            <person name="Koren S."/>
            <person name="Silverstein K.A.T."/>
            <person name="Beckman K.B."/>
            <person name="Gohl D.M."/>
        </authorList>
    </citation>
    <scope>NUCLEOTIDE SEQUENCE</scope>
    <source>
        <strain evidence="7">Duluth1</strain>
        <tissue evidence="7">Whole animal</tissue>
    </source>
</reference>
<feature type="transmembrane region" description="Helical" evidence="5">
    <location>
        <begin position="122"/>
        <end position="143"/>
    </location>
</feature>
<evidence type="ECO:0000313" key="8">
    <source>
        <dbReference type="Proteomes" id="UP000828390"/>
    </source>
</evidence>
<reference evidence="7" key="2">
    <citation type="submission" date="2020-11" db="EMBL/GenBank/DDBJ databases">
        <authorList>
            <person name="McCartney M.A."/>
            <person name="Auch B."/>
            <person name="Kono T."/>
            <person name="Mallez S."/>
            <person name="Becker A."/>
            <person name="Gohl D.M."/>
            <person name="Silverstein K.A.T."/>
            <person name="Koren S."/>
            <person name="Bechman K.B."/>
            <person name="Herman A."/>
            <person name="Abrahante J.E."/>
            <person name="Garbe J."/>
        </authorList>
    </citation>
    <scope>NUCLEOTIDE SEQUENCE</scope>
    <source>
        <strain evidence="7">Duluth1</strain>
        <tissue evidence="7">Whole animal</tissue>
    </source>
</reference>
<dbReference type="InterPro" id="IPR020846">
    <property type="entry name" value="MFS_dom"/>
</dbReference>
<feature type="transmembrane region" description="Helical" evidence="5">
    <location>
        <begin position="23"/>
        <end position="41"/>
    </location>
</feature>
<keyword evidence="2 5" id="KW-0812">Transmembrane</keyword>
<dbReference type="Gene3D" id="1.20.1250.20">
    <property type="entry name" value="MFS general substrate transporter like domains"/>
    <property type="match status" value="1"/>
</dbReference>
<dbReference type="GO" id="GO:0022857">
    <property type="term" value="F:transmembrane transporter activity"/>
    <property type="evidence" value="ECO:0007669"/>
    <property type="project" value="InterPro"/>
</dbReference>
<organism evidence="7 8">
    <name type="scientific">Dreissena polymorpha</name>
    <name type="common">Zebra mussel</name>
    <name type="synonym">Mytilus polymorpha</name>
    <dbReference type="NCBI Taxonomy" id="45954"/>
    <lineage>
        <taxon>Eukaryota</taxon>
        <taxon>Metazoa</taxon>
        <taxon>Spiralia</taxon>
        <taxon>Lophotrochozoa</taxon>
        <taxon>Mollusca</taxon>
        <taxon>Bivalvia</taxon>
        <taxon>Autobranchia</taxon>
        <taxon>Heteroconchia</taxon>
        <taxon>Euheterodonta</taxon>
        <taxon>Imparidentia</taxon>
        <taxon>Neoheterodontei</taxon>
        <taxon>Myida</taxon>
        <taxon>Dreissenoidea</taxon>
        <taxon>Dreissenidae</taxon>
        <taxon>Dreissena</taxon>
    </lineage>
</organism>
<dbReference type="GO" id="GO:0015867">
    <property type="term" value="P:ATP transport"/>
    <property type="evidence" value="ECO:0007669"/>
    <property type="project" value="TreeGrafter"/>
</dbReference>
<dbReference type="PANTHER" id="PTHR11662:SF279">
    <property type="entry name" value="VOLTAGE-GATED PURINE NUCLEOTIDE UNIPORTER SLC17A9"/>
    <property type="match status" value="1"/>
</dbReference>
<evidence type="ECO:0000259" key="6">
    <source>
        <dbReference type="PROSITE" id="PS50850"/>
    </source>
</evidence>